<dbReference type="Gene3D" id="1.10.260.40">
    <property type="entry name" value="lambda repressor-like DNA-binding domains"/>
    <property type="match status" value="1"/>
</dbReference>
<evidence type="ECO:0000259" key="1">
    <source>
        <dbReference type="Pfam" id="PF19054"/>
    </source>
</evidence>
<sequence>MARRLGGELLRLRDAAGKTQQQAAESINATGTKIVKMERGWVPMRDPDIRVLCEFYGVEDPKVLARLLELAKLDRERRKAKGWWQNMPSDRFTAEYIAMEDVASHVRTWQSALIPGLFQTPAYTRALGVTDASWTDPEEIEFWVQTKQKRQRRLWGGQPLQLYAVVWEAALRQQIGGPDVMRAQLERVLELAELPNVRLQVLPFRAGAHPSSTGPFSIVSFLEMGALDVVQADRVLGTAWVENEAESALYSTLFDRTTRLSLAPHDSLELIDSLRKEM</sequence>
<organism evidence="2 3">
    <name type="scientific">Streptomyces typhae</name>
    <dbReference type="NCBI Taxonomy" id="2681492"/>
    <lineage>
        <taxon>Bacteria</taxon>
        <taxon>Bacillati</taxon>
        <taxon>Actinomycetota</taxon>
        <taxon>Actinomycetes</taxon>
        <taxon>Kitasatosporales</taxon>
        <taxon>Streptomycetaceae</taxon>
        <taxon>Streptomyces</taxon>
    </lineage>
</organism>
<protein>
    <submittedName>
        <fullName evidence="2">Helix-turn-helix domain-containing protein</fullName>
    </submittedName>
</protein>
<dbReference type="InterPro" id="IPR043917">
    <property type="entry name" value="DUF5753"/>
</dbReference>
<dbReference type="CDD" id="cd00093">
    <property type="entry name" value="HTH_XRE"/>
    <property type="match status" value="1"/>
</dbReference>
<dbReference type="Proteomes" id="UP000483802">
    <property type="component" value="Unassembled WGS sequence"/>
</dbReference>
<gene>
    <name evidence="2" type="ORF">GPA10_06895</name>
</gene>
<dbReference type="GO" id="GO:0003677">
    <property type="term" value="F:DNA binding"/>
    <property type="evidence" value="ECO:0007669"/>
    <property type="project" value="InterPro"/>
</dbReference>
<dbReference type="AlphaFoldDB" id="A0A6L6WSF4"/>
<feature type="domain" description="DUF5753" evidence="1">
    <location>
        <begin position="94"/>
        <end position="272"/>
    </location>
</feature>
<dbReference type="InterPro" id="IPR001387">
    <property type="entry name" value="Cro/C1-type_HTH"/>
</dbReference>
<dbReference type="SUPFAM" id="SSF47413">
    <property type="entry name" value="lambda repressor-like DNA-binding domains"/>
    <property type="match status" value="1"/>
</dbReference>
<dbReference type="InterPro" id="IPR010982">
    <property type="entry name" value="Lambda_DNA-bd_dom_sf"/>
</dbReference>
<evidence type="ECO:0000313" key="3">
    <source>
        <dbReference type="Proteomes" id="UP000483802"/>
    </source>
</evidence>
<name>A0A6L6WSF4_9ACTN</name>
<dbReference type="Pfam" id="PF13560">
    <property type="entry name" value="HTH_31"/>
    <property type="match status" value="1"/>
</dbReference>
<evidence type="ECO:0000313" key="2">
    <source>
        <dbReference type="EMBL" id="MVO84509.1"/>
    </source>
</evidence>
<accession>A0A6L6WSF4</accession>
<reference evidence="2 3" key="1">
    <citation type="submission" date="2019-11" db="EMBL/GenBank/DDBJ databases">
        <title>Streptomyces typhae sp. nov., a novel endophytic actinomycete isolated from the root of cattail pollen (Typha angustifolia L.).</title>
        <authorList>
            <person name="Peng C."/>
        </authorList>
    </citation>
    <scope>NUCLEOTIDE SEQUENCE [LARGE SCALE GENOMIC DNA]</scope>
    <source>
        <strain evidence="3">p1417</strain>
    </source>
</reference>
<dbReference type="EMBL" id="WPNZ01000003">
    <property type="protein sequence ID" value="MVO84509.1"/>
    <property type="molecule type" value="Genomic_DNA"/>
</dbReference>
<comment type="caution">
    <text evidence="2">The sequence shown here is derived from an EMBL/GenBank/DDBJ whole genome shotgun (WGS) entry which is preliminary data.</text>
</comment>
<dbReference type="Pfam" id="PF19054">
    <property type="entry name" value="DUF5753"/>
    <property type="match status" value="1"/>
</dbReference>
<keyword evidence="3" id="KW-1185">Reference proteome</keyword>
<proteinExistence type="predicted"/>